<sequence length="127" mass="13814">MKKVKDYMIVPVFQVEANTSLQEVCKLMLEKGIGSVLVTENGEPKGIFTDRDAVKAIASGYSPSDEVRIASTMGNLISVSSETDISEAVSLMIKNKIRHLPVKDEKGQVIGILSIVDASKAIEDIYK</sequence>
<gene>
    <name evidence="4" type="ORF">B6F84_08435</name>
</gene>
<dbReference type="RefSeq" id="WP_148691827.1">
    <property type="nucleotide sequence ID" value="NZ_CP020477.1"/>
</dbReference>
<dbReference type="Proteomes" id="UP000193404">
    <property type="component" value="Chromosome"/>
</dbReference>
<evidence type="ECO:0000256" key="1">
    <source>
        <dbReference type="ARBA" id="ARBA00023122"/>
    </source>
</evidence>
<dbReference type="AlphaFoldDB" id="A0A1W6K0J6"/>
<dbReference type="InterPro" id="IPR051257">
    <property type="entry name" value="Diverse_CBS-Domain"/>
</dbReference>
<dbReference type="PANTHER" id="PTHR43080">
    <property type="entry name" value="CBS DOMAIN-CONTAINING PROTEIN CBSX3, MITOCHONDRIAL"/>
    <property type="match status" value="1"/>
</dbReference>
<name>A0A1W6K0J6_9CREN</name>
<feature type="domain" description="CBS" evidence="3">
    <location>
        <begin position="70"/>
        <end position="127"/>
    </location>
</feature>
<dbReference type="Pfam" id="PF00571">
    <property type="entry name" value="CBS"/>
    <property type="match status" value="2"/>
</dbReference>
<feature type="domain" description="CBS" evidence="3">
    <location>
        <begin position="8"/>
        <end position="64"/>
    </location>
</feature>
<dbReference type="SMART" id="SM00116">
    <property type="entry name" value="CBS"/>
    <property type="match status" value="2"/>
</dbReference>
<keyword evidence="5" id="KW-1185">Reference proteome</keyword>
<dbReference type="PROSITE" id="PS51371">
    <property type="entry name" value="CBS"/>
    <property type="match status" value="2"/>
</dbReference>
<evidence type="ECO:0000313" key="5">
    <source>
        <dbReference type="Proteomes" id="UP000193404"/>
    </source>
</evidence>
<evidence type="ECO:0000256" key="2">
    <source>
        <dbReference type="PROSITE-ProRule" id="PRU00703"/>
    </source>
</evidence>
<organism evidence="4 5">
    <name type="scientific">Acidianus manzaensis</name>
    <dbReference type="NCBI Taxonomy" id="282676"/>
    <lineage>
        <taxon>Archaea</taxon>
        <taxon>Thermoproteota</taxon>
        <taxon>Thermoprotei</taxon>
        <taxon>Sulfolobales</taxon>
        <taxon>Sulfolobaceae</taxon>
        <taxon>Acidianus</taxon>
    </lineage>
</organism>
<dbReference type="GeneID" id="41590938"/>
<evidence type="ECO:0000313" key="4">
    <source>
        <dbReference type="EMBL" id="ARM76046.1"/>
    </source>
</evidence>
<evidence type="ECO:0000259" key="3">
    <source>
        <dbReference type="PROSITE" id="PS51371"/>
    </source>
</evidence>
<dbReference type="Gene3D" id="3.10.580.10">
    <property type="entry name" value="CBS-domain"/>
    <property type="match status" value="1"/>
</dbReference>
<dbReference type="InterPro" id="IPR046342">
    <property type="entry name" value="CBS_dom_sf"/>
</dbReference>
<dbReference type="PANTHER" id="PTHR43080:SF2">
    <property type="entry name" value="CBS DOMAIN-CONTAINING PROTEIN"/>
    <property type="match status" value="1"/>
</dbReference>
<dbReference type="InterPro" id="IPR000644">
    <property type="entry name" value="CBS_dom"/>
</dbReference>
<reference evidence="4 5" key="1">
    <citation type="submission" date="2017-03" db="EMBL/GenBank/DDBJ databases">
        <title>Sulfur activation and transportation mechanism of thermophilic Archaea Acidianus manzaensis YN-25.</title>
        <authorList>
            <person name="Ma Y."/>
            <person name="Yang Y."/>
            <person name="Xia J."/>
        </authorList>
    </citation>
    <scope>NUCLEOTIDE SEQUENCE [LARGE SCALE GENOMIC DNA]</scope>
    <source>
        <strain evidence="4 5">YN-25</strain>
    </source>
</reference>
<keyword evidence="4" id="KW-0808">Transferase</keyword>
<protein>
    <submittedName>
        <fullName evidence="4">Histidine kinase</fullName>
    </submittedName>
</protein>
<dbReference type="OrthoDB" id="8919at2157"/>
<dbReference type="GO" id="GO:0016301">
    <property type="term" value="F:kinase activity"/>
    <property type="evidence" value="ECO:0007669"/>
    <property type="project" value="UniProtKB-KW"/>
</dbReference>
<dbReference type="SUPFAM" id="SSF54631">
    <property type="entry name" value="CBS-domain pair"/>
    <property type="match status" value="1"/>
</dbReference>
<accession>A0A1W6K0J6</accession>
<dbReference type="KEGG" id="aman:B6F84_08435"/>
<proteinExistence type="predicted"/>
<keyword evidence="1 2" id="KW-0129">CBS domain</keyword>
<keyword evidence="4" id="KW-0418">Kinase</keyword>
<dbReference type="STRING" id="282676.B6F84_08435"/>
<dbReference type="EMBL" id="CP020477">
    <property type="protein sequence ID" value="ARM76046.1"/>
    <property type="molecule type" value="Genomic_DNA"/>
</dbReference>